<dbReference type="InterPro" id="IPR029063">
    <property type="entry name" value="SAM-dependent_MTases_sf"/>
</dbReference>
<evidence type="ECO:0000256" key="1">
    <source>
        <dbReference type="SAM" id="MobiDB-lite"/>
    </source>
</evidence>
<protein>
    <submittedName>
        <fullName evidence="2">Uncharacterized protein</fullName>
    </submittedName>
</protein>
<evidence type="ECO:0000313" key="3">
    <source>
        <dbReference type="Proteomes" id="UP001412067"/>
    </source>
</evidence>
<accession>A0ABR2LK59</accession>
<organism evidence="2 3">
    <name type="scientific">Platanthera guangdongensis</name>
    <dbReference type="NCBI Taxonomy" id="2320717"/>
    <lineage>
        <taxon>Eukaryota</taxon>
        <taxon>Viridiplantae</taxon>
        <taxon>Streptophyta</taxon>
        <taxon>Embryophyta</taxon>
        <taxon>Tracheophyta</taxon>
        <taxon>Spermatophyta</taxon>
        <taxon>Magnoliopsida</taxon>
        <taxon>Liliopsida</taxon>
        <taxon>Asparagales</taxon>
        <taxon>Orchidaceae</taxon>
        <taxon>Orchidoideae</taxon>
        <taxon>Orchideae</taxon>
        <taxon>Orchidinae</taxon>
        <taxon>Platanthera</taxon>
    </lineage>
</organism>
<feature type="region of interest" description="Disordered" evidence="1">
    <location>
        <begin position="110"/>
        <end position="131"/>
    </location>
</feature>
<comment type="caution">
    <text evidence="2">The sequence shown here is derived from an EMBL/GenBank/DDBJ whole genome shotgun (WGS) entry which is preliminary data.</text>
</comment>
<dbReference type="Proteomes" id="UP001412067">
    <property type="component" value="Unassembled WGS sequence"/>
</dbReference>
<sequence>MHVVRPVDILGEPVNSPPAMKFKDSPVVDLPVGVAVLSFEQDNGSFQVGTSVWPCSSSSPSSPNAGYPLLLPPSPSTQILTPTFSRLPESVPLNLAPVAAPLAFPSQFSDSTSFSPTSPPSSPPSAATSSATAMPFPRLQSMLSCTGTTQSRSAPSTALRPRCRRRCRLYGGLRRTAGLRMDALVASHGAVLLGYQLRSPEAHRVFWDRCLETFPVIEKVPQEDLHPDYAYEESAVYILRKINSDSIITLQNKVATIMSCMSIICS</sequence>
<dbReference type="Gene3D" id="3.40.50.150">
    <property type="entry name" value="Vaccinia Virus protein VP39"/>
    <property type="match status" value="1"/>
</dbReference>
<reference evidence="2 3" key="1">
    <citation type="journal article" date="2022" name="Nat. Plants">
        <title>Genomes of leafy and leafless Platanthera orchids illuminate the evolution of mycoheterotrophy.</title>
        <authorList>
            <person name="Li M.H."/>
            <person name="Liu K.W."/>
            <person name="Li Z."/>
            <person name="Lu H.C."/>
            <person name="Ye Q.L."/>
            <person name="Zhang D."/>
            <person name="Wang J.Y."/>
            <person name="Li Y.F."/>
            <person name="Zhong Z.M."/>
            <person name="Liu X."/>
            <person name="Yu X."/>
            <person name="Liu D.K."/>
            <person name="Tu X.D."/>
            <person name="Liu B."/>
            <person name="Hao Y."/>
            <person name="Liao X.Y."/>
            <person name="Jiang Y.T."/>
            <person name="Sun W.H."/>
            <person name="Chen J."/>
            <person name="Chen Y.Q."/>
            <person name="Ai Y."/>
            <person name="Zhai J.W."/>
            <person name="Wu S.S."/>
            <person name="Zhou Z."/>
            <person name="Hsiao Y.Y."/>
            <person name="Wu W.L."/>
            <person name="Chen Y.Y."/>
            <person name="Lin Y.F."/>
            <person name="Hsu J.L."/>
            <person name="Li C.Y."/>
            <person name="Wang Z.W."/>
            <person name="Zhao X."/>
            <person name="Zhong W.Y."/>
            <person name="Ma X.K."/>
            <person name="Ma L."/>
            <person name="Huang J."/>
            <person name="Chen G.Z."/>
            <person name="Huang M.Z."/>
            <person name="Huang L."/>
            <person name="Peng D.H."/>
            <person name="Luo Y.B."/>
            <person name="Zou S.Q."/>
            <person name="Chen S.P."/>
            <person name="Lan S."/>
            <person name="Tsai W.C."/>
            <person name="Van de Peer Y."/>
            <person name="Liu Z.J."/>
        </authorList>
    </citation>
    <scope>NUCLEOTIDE SEQUENCE [LARGE SCALE GENOMIC DNA]</scope>
    <source>
        <strain evidence="2">Lor288</strain>
    </source>
</reference>
<dbReference type="EMBL" id="JBBWWR010000018">
    <property type="protein sequence ID" value="KAK8943467.1"/>
    <property type="molecule type" value="Genomic_DNA"/>
</dbReference>
<gene>
    <name evidence="2" type="ORF">KSP40_PGU002853</name>
</gene>
<keyword evidence="3" id="KW-1185">Reference proteome</keyword>
<name>A0ABR2LK59_9ASPA</name>
<proteinExistence type="predicted"/>
<evidence type="ECO:0000313" key="2">
    <source>
        <dbReference type="EMBL" id="KAK8943467.1"/>
    </source>
</evidence>